<evidence type="ECO:0000313" key="4">
    <source>
        <dbReference type="EMBL" id="CAI3974190.1"/>
    </source>
</evidence>
<proteinExistence type="predicted"/>
<keyword evidence="1" id="KW-0479">Metal-binding</keyword>
<dbReference type="AlphaFoldDB" id="A0A9P1BK70"/>
<evidence type="ECO:0000256" key="1">
    <source>
        <dbReference type="PROSITE-ProRule" id="PRU00723"/>
    </source>
</evidence>
<feature type="compositionally biased region" description="Polar residues" evidence="2">
    <location>
        <begin position="87"/>
        <end position="97"/>
    </location>
</feature>
<dbReference type="Proteomes" id="UP001152797">
    <property type="component" value="Unassembled WGS sequence"/>
</dbReference>
<reference evidence="5" key="2">
    <citation type="submission" date="2024-04" db="EMBL/GenBank/DDBJ databases">
        <authorList>
            <person name="Chen Y."/>
            <person name="Shah S."/>
            <person name="Dougan E. K."/>
            <person name="Thang M."/>
            <person name="Chan C."/>
        </authorList>
    </citation>
    <scope>NUCLEOTIDE SEQUENCE [LARGE SCALE GENOMIC DNA]</scope>
</reference>
<gene>
    <name evidence="4" type="ORF">C1SCF055_LOCUS2613</name>
</gene>
<dbReference type="PROSITE" id="PS50103">
    <property type="entry name" value="ZF_C3H1"/>
    <property type="match status" value="1"/>
</dbReference>
<feature type="zinc finger region" description="C3H1-type" evidence="1">
    <location>
        <begin position="121"/>
        <end position="148"/>
    </location>
</feature>
<evidence type="ECO:0000313" key="5">
    <source>
        <dbReference type="EMBL" id="CAL1127565.1"/>
    </source>
</evidence>
<name>A0A9P1BK70_9DINO</name>
<keyword evidence="7" id="KW-1185">Reference proteome</keyword>
<protein>
    <submittedName>
        <fullName evidence="6">Metal tolerance protein C1</fullName>
    </submittedName>
</protein>
<accession>A0A9P1BK70</accession>
<dbReference type="OrthoDB" id="438481at2759"/>
<organism evidence="4">
    <name type="scientific">Cladocopium goreaui</name>
    <dbReference type="NCBI Taxonomy" id="2562237"/>
    <lineage>
        <taxon>Eukaryota</taxon>
        <taxon>Sar</taxon>
        <taxon>Alveolata</taxon>
        <taxon>Dinophyceae</taxon>
        <taxon>Suessiales</taxon>
        <taxon>Symbiodiniaceae</taxon>
        <taxon>Cladocopium</taxon>
    </lineage>
</organism>
<evidence type="ECO:0000256" key="2">
    <source>
        <dbReference type="SAM" id="MobiDB-lite"/>
    </source>
</evidence>
<dbReference type="GO" id="GO:0008270">
    <property type="term" value="F:zinc ion binding"/>
    <property type="evidence" value="ECO:0007669"/>
    <property type="project" value="UniProtKB-KW"/>
</dbReference>
<feature type="region of interest" description="Disordered" evidence="2">
    <location>
        <begin position="67"/>
        <end position="97"/>
    </location>
</feature>
<dbReference type="EMBL" id="CAMXCT010000120">
    <property type="protein sequence ID" value="CAI3974190.1"/>
    <property type="molecule type" value="Genomic_DNA"/>
</dbReference>
<comment type="caution">
    <text evidence="4">The sequence shown here is derived from an EMBL/GenBank/DDBJ whole genome shotgun (WGS) entry which is preliminary data.</text>
</comment>
<keyword evidence="1" id="KW-0863">Zinc-finger</keyword>
<dbReference type="InterPro" id="IPR000571">
    <property type="entry name" value="Znf_CCCH"/>
</dbReference>
<keyword evidence="1" id="KW-0862">Zinc</keyword>
<evidence type="ECO:0000259" key="3">
    <source>
        <dbReference type="PROSITE" id="PS50103"/>
    </source>
</evidence>
<evidence type="ECO:0000313" key="7">
    <source>
        <dbReference type="Proteomes" id="UP001152797"/>
    </source>
</evidence>
<evidence type="ECO:0000313" key="6">
    <source>
        <dbReference type="EMBL" id="CAL4761502.1"/>
    </source>
</evidence>
<dbReference type="EMBL" id="CAMXCT020000120">
    <property type="protein sequence ID" value="CAL1127565.1"/>
    <property type="molecule type" value="Genomic_DNA"/>
</dbReference>
<feature type="domain" description="C3H1-type" evidence="3">
    <location>
        <begin position="121"/>
        <end position="148"/>
    </location>
</feature>
<reference evidence="4" key="1">
    <citation type="submission" date="2022-10" db="EMBL/GenBank/DDBJ databases">
        <authorList>
            <person name="Chen Y."/>
            <person name="Dougan E. K."/>
            <person name="Chan C."/>
            <person name="Rhodes N."/>
            <person name="Thang M."/>
        </authorList>
    </citation>
    <scope>NUCLEOTIDE SEQUENCE</scope>
</reference>
<dbReference type="EMBL" id="CAMXCT030000120">
    <property type="protein sequence ID" value="CAL4761502.1"/>
    <property type="molecule type" value="Genomic_DNA"/>
</dbReference>
<sequence length="335" mass="37074">MALLKLRYRNSFIDADDETSEVPQRRANSLPPFRVCDLMEQEEDLPTVEVSMQNYVENLSEQWQAKSPLDLRSPSFSPTNVGGCDGSPTSDGSTLEPSISIPTVARQAEQAISPGSLGHPEVCRRQCIYFLQGHCSNGDACTYCHLPHTQRAPKLDKRQRSIMQALSHQEVLALMQHLCTAKAEEIGMLKEAQEVISILTAEANGLRLPSMAEREIRALCKTLSRMSFSSLLGLVTHRKPQCSVEADCAERLSAAMERMRQDVGAKVGAQDPSIGSKAVQGPPEGIRCVLLLRACHFAVVHWDIWSLWPVATVAVKCLNREPKKDLVLLESPVFQ</sequence>